<dbReference type="HOGENOM" id="CLU_3082515_0_0_9"/>
<dbReference type="EMBL" id="AFZC02000003">
    <property type="protein sequence ID" value="EHL14259.1"/>
    <property type="molecule type" value="Genomic_DNA"/>
</dbReference>
<name>G9WK62_9FIRM</name>
<dbReference type="AlphaFoldDB" id="G9WK62"/>
<evidence type="ECO:0000313" key="2">
    <source>
        <dbReference type="Proteomes" id="UP000018461"/>
    </source>
</evidence>
<accession>G9WK62</accession>
<reference evidence="1" key="1">
    <citation type="submission" date="2011-08" db="EMBL/GenBank/DDBJ databases">
        <authorList>
            <consortium name="The Broad Institute Genome Sequencing Platform"/>
            <person name="Earl A."/>
            <person name="Ward D."/>
            <person name="Feldgarden M."/>
            <person name="Gevers D."/>
            <person name="Sizova M."/>
            <person name="Hazen A."/>
            <person name="Epstein S."/>
            <person name="Young S.K."/>
            <person name="Zeng Q."/>
            <person name="Gargeya S."/>
            <person name="Fitzgerald M."/>
            <person name="Haas B."/>
            <person name="Abouelleil A."/>
            <person name="Alvarado L."/>
            <person name="Arachchi H.M."/>
            <person name="Berlin A."/>
            <person name="Brown A."/>
            <person name="Chapman S.B."/>
            <person name="Chen Z."/>
            <person name="Dunbar C."/>
            <person name="Freedman E."/>
            <person name="Gearin G."/>
            <person name="Gellesch M."/>
            <person name="Goldberg J."/>
            <person name="Griggs A."/>
            <person name="Gujja S."/>
            <person name="Heiman D."/>
            <person name="Howarth C."/>
            <person name="Larson L."/>
            <person name="Lui A."/>
            <person name="MacDonald P.J.P."/>
            <person name="Montmayeur A."/>
            <person name="Murphy C."/>
            <person name="Neiman D."/>
            <person name="Pearson M."/>
            <person name="Priest M."/>
            <person name="Roberts A."/>
            <person name="Saif S."/>
            <person name="Shea T."/>
            <person name="Shenoy N."/>
            <person name="Sisk P."/>
            <person name="Stolte C."/>
            <person name="Sykes S."/>
            <person name="Wortman J."/>
            <person name="Nusbaum C."/>
            <person name="Birren B."/>
        </authorList>
    </citation>
    <scope>NUCLEOTIDE SEQUENCE</scope>
    <source>
        <strain evidence="1">ACB1</strain>
    </source>
</reference>
<evidence type="ECO:0000313" key="1">
    <source>
        <dbReference type="EMBL" id="EHL14259.1"/>
    </source>
</evidence>
<dbReference type="STRING" id="796943.HMPREF9625_00102"/>
<comment type="caution">
    <text evidence="1">The sequence shown here is derived from an EMBL/GenBank/DDBJ whole genome shotgun (WGS) entry which is preliminary data.</text>
</comment>
<proteinExistence type="predicted"/>
<protein>
    <submittedName>
        <fullName evidence="1">Uncharacterized protein</fullName>
    </submittedName>
</protein>
<organism evidence="1 2">
    <name type="scientific">Oribacterium parvum ACB1</name>
    <dbReference type="NCBI Taxonomy" id="796943"/>
    <lineage>
        <taxon>Bacteria</taxon>
        <taxon>Bacillati</taxon>
        <taxon>Bacillota</taxon>
        <taxon>Clostridia</taxon>
        <taxon>Lachnospirales</taxon>
        <taxon>Lachnospiraceae</taxon>
        <taxon>Oribacterium</taxon>
    </lineage>
</organism>
<reference evidence="1" key="2">
    <citation type="submission" date="2013-03" db="EMBL/GenBank/DDBJ databases">
        <title>The Genome Sequence of Oribacterium sp. ACB1.</title>
        <authorList>
            <consortium name="The Broad Institute Genomics Platform"/>
            <consortium name="The Broad Institute Genome Sequencing Center for Infectious Disease"/>
            <person name="Earl A."/>
            <person name="Ward D."/>
            <person name="Feldgarden M."/>
            <person name="Gevers D."/>
            <person name="Sizova M."/>
            <person name="Hazen A."/>
            <person name="Epstein S."/>
            <person name="Walker B."/>
            <person name="Young S."/>
            <person name="Zeng Q."/>
            <person name="Gargeya S."/>
            <person name="Fitzgerald M."/>
            <person name="Haas B."/>
            <person name="Abouelleil A."/>
            <person name="Allen A.W."/>
            <person name="Alvarado L."/>
            <person name="Arachchi H.M."/>
            <person name="Berlin A.M."/>
            <person name="Chapman S.B."/>
            <person name="Gainer-Dewar J."/>
            <person name="Goldberg J."/>
            <person name="Griggs A."/>
            <person name="Gujja S."/>
            <person name="Hansen M."/>
            <person name="Howarth C."/>
            <person name="Imamovic A."/>
            <person name="Ireland A."/>
            <person name="Larimer J."/>
            <person name="McCowan C."/>
            <person name="Murphy C."/>
            <person name="Pearson M."/>
            <person name="Poon T.W."/>
            <person name="Priest M."/>
            <person name="Roberts A."/>
            <person name="Saif S."/>
            <person name="Shea T."/>
            <person name="Sisk P."/>
            <person name="Sykes S."/>
            <person name="Wortman J."/>
            <person name="Nusbaum C."/>
            <person name="Birren B."/>
        </authorList>
    </citation>
    <scope>NUCLEOTIDE SEQUENCE [LARGE SCALE GENOMIC DNA]</scope>
    <source>
        <strain evidence="1">ACB1</strain>
    </source>
</reference>
<gene>
    <name evidence="1" type="ORF">HMPREF9625_00102</name>
</gene>
<keyword evidence="2" id="KW-1185">Reference proteome</keyword>
<sequence>MMMSFSSATASQLAAALRKGYCQLILRDKRIQRIRRDNTFSLHKKDIVARRY</sequence>
<dbReference type="Proteomes" id="UP000018461">
    <property type="component" value="Unassembled WGS sequence"/>
</dbReference>